<evidence type="ECO:0000313" key="3">
    <source>
        <dbReference type="Proteomes" id="UP000015106"/>
    </source>
</evidence>
<proteinExistence type="predicted"/>
<reference evidence="2" key="3">
    <citation type="submission" date="2022-06" db="UniProtKB">
        <authorList>
            <consortium name="EnsemblPlants"/>
        </authorList>
    </citation>
    <scope>IDENTIFICATION</scope>
</reference>
<dbReference type="EnsemblPlants" id="TuG1812G0300004214.01.T01">
    <property type="protein sequence ID" value="TuG1812G0300004214.01.T01.cds372768"/>
    <property type="gene ID" value="TuG1812G0300004214.01"/>
</dbReference>
<dbReference type="Gramene" id="TuG1812G0300004214.01.T01">
    <property type="protein sequence ID" value="TuG1812G0300004214.01.T01.cds372768"/>
    <property type="gene ID" value="TuG1812G0300004214.01"/>
</dbReference>
<keyword evidence="3" id="KW-1185">Reference proteome</keyword>
<sequence>MWLGCLDRLELCSVHVHLHGRRLLGSGLRRERLLPAGGARLARGEPSVNAPDMEAVVAARQHAYALALLQVGEADGALGGAAHGELDPRRVLHRRDRPDGGALARPLLLAAGAGSGVQRGPLQAIGLGVAGGLRRAVAHAPRDAARALDERADHERHDEDAEEQRQDRDHRRVHGAEGARGRRLPRRAGRRHRHRRRRRGVRQKPPGMHASHVHRSNLYCLLYSCLCVCVCVFFSTS</sequence>
<name>A0A8R7U0D8_TRIUA</name>
<feature type="compositionally biased region" description="Basic and acidic residues" evidence="1">
    <location>
        <begin position="144"/>
        <end position="180"/>
    </location>
</feature>
<accession>A0A8R7U0D8</accession>
<evidence type="ECO:0000313" key="2">
    <source>
        <dbReference type="EnsemblPlants" id="TuG1812G0300004214.01.T01.cds372768"/>
    </source>
</evidence>
<dbReference type="Proteomes" id="UP000015106">
    <property type="component" value="Chromosome 3"/>
</dbReference>
<reference evidence="2" key="2">
    <citation type="submission" date="2018-03" db="EMBL/GenBank/DDBJ databases">
        <title>The Triticum urartu genome reveals the dynamic nature of wheat genome evolution.</title>
        <authorList>
            <person name="Ling H."/>
            <person name="Ma B."/>
            <person name="Shi X."/>
            <person name="Liu H."/>
            <person name="Dong L."/>
            <person name="Sun H."/>
            <person name="Cao Y."/>
            <person name="Gao Q."/>
            <person name="Zheng S."/>
            <person name="Li Y."/>
            <person name="Yu Y."/>
            <person name="Du H."/>
            <person name="Qi M."/>
            <person name="Li Y."/>
            <person name="Yu H."/>
            <person name="Cui Y."/>
            <person name="Wang N."/>
            <person name="Chen C."/>
            <person name="Wu H."/>
            <person name="Zhao Y."/>
            <person name="Zhang J."/>
            <person name="Li Y."/>
            <person name="Zhou W."/>
            <person name="Zhang B."/>
            <person name="Hu W."/>
            <person name="Eijk M."/>
            <person name="Tang J."/>
            <person name="Witsenboer H."/>
            <person name="Zhao S."/>
            <person name="Li Z."/>
            <person name="Zhang A."/>
            <person name="Wang D."/>
            <person name="Liang C."/>
        </authorList>
    </citation>
    <scope>NUCLEOTIDE SEQUENCE [LARGE SCALE GENOMIC DNA]</scope>
    <source>
        <strain evidence="2">cv. G1812</strain>
    </source>
</reference>
<feature type="region of interest" description="Disordered" evidence="1">
    <location>
        <begin position="144"/>
        <end position="210"/>
    </location>
</feature>
<protein>
    <submittedName>
        <fullName evidence="2">Uncharacterized protein</fullName>
    </submittedName>
</protein>
<dbReference type="AlphaFoldDB" id="A0A8R7U0D8"/>
<evidence type="ECO:0000256" key="1">
    <source>
        <dbReference type="SAM" id="MobiDB-lite"/>
    </source>
</evidence>
<organism evidence="2 3">
    <name type="scientific">Triticum urartu</name>
    <name type="common">Red wild einkorn</name>
    <name type="synonym">Crithodium urartu</name>
    <dbReference type="NCBI Taxonomy" id="4572"/>
    <lineage>
        <taxon>Eukaryota</taxon>
        <taxon>Viridiplantae</taxon>
        <taxon>Streptophyta</taxon>
        <taxon>Embryophyta</taxon>
        <taxon>Tracheophyta</taxon>
        <taxon>Spermatophyta</taxon>
        <taxon>Magnoliopsida</taxon>
        <taxon>Liliopsida</taxon>
        <taxon>Poales</taxon>
        <taxon>Poaceae</taxon>
        <taxon>BOP clade</taxon>
        <taxon>Pooideae</taxon>
        <taxon>Triticodae</taxon>
        <taxon>Triticeae</taxon>
        <taxon>Triticinae</taxon>
        <taxon>Triticum</taxon>
    </lineage>
</organism>
<reference evidence="3" key="1">
    <citation type="journal article" date="2013" name="Nature">
        <title>Draft genome of the wheat A-genome progenitor Triticum urartu.</title>
        <authorList>
            <person name="Ling H.Q."/>
            <person name="Zhao S."/>
            <person name="Liu D."/>
            <person name="Wang J."/>
            <person name="Sun H."/>
            <person name="Zhang C."/>
            <person name="Fan H."/>
            <person name="Li D."/>
            <person name="Dong L."/>
            <person name="Tao Y."/>
            <person name="Gao C."/>
            <person name="Wu H."/>
            <person name="Li Y."/>
            <person name="Cui Y."/>
            <person name="Guo X."/>
            <person name="Zheng S."/>
            <person name="Wang B."/>
            <person name="Yu K."/>
            <person name="Liang Q."/>
            <person name="Yang W."/>
            <person name="Lou X."/>
            <person name="Chen J."/>
            <person name="Feng M."/>
            <person name="Jian J."/>
            <person name="Zhang X."/>
            <person name="Luo G."/>
            <person name="Jiang Y."/>
            <person name="Liu J."/>
            <person name="Wang Z."/>
            <person name="Sha Y."/>
            <person name="Zhang B."/>
            <person name="Wu H."/>
            <person name="Tang D."/>
            <person name="Shen Q."/>
            <person name="Xue P."/>
            <person name="Zou S."/>
            <person name="Wang X."/>
            <person name="Liu X."/>
            <person name="Wang F."/>
            <person name="Yang Y."/>
            <person name="An X."/>
            <person name="Dong Z."/>
            <person name="Zhang K."/>
            <person name="Zhang X."/>
            <person name="Luo M.C."/>
            <person name="Dvorak J."/>
            <person name="Tong Y."/>
            <person name="Wang J."/>
            <person name="Yang H."/>
            <person name="Li Z."/>
            <person name="Wang D."/>
            <person name="Zhang A."/>
            <person name="Wang J."/>
        </authorList>
    </citation>
    <scope>NUCLEOTIDE SEQUENCE</scope>
    <source>
        <strain evidence="3">cv. G1812</strain>
    </source>
</reference>
<feature type="compositionally biased region" description="Basic residues" evidence="1">
    <location>
        <begin position="181"/>
        <end position="202"/>
    </location>
</feature>